<protein>
    <submittedName>
        <fullName evidence="1">Uncharacterized protein</fullName>
    </submittedName>
</protein>
<accession>A0A426X070</accession>
<organism evidence="1 2">
    <name type="scientific">Ensete ventricosum</name>
    <name type="common">Abyssinian banana</name>
    <name type="synonym">Musa ensete</name>
    <dbReference type="NCBI Taxonomy" id="4639"/>
    <lineage>
        <taxon>Eukaryota</taxon>
        <taxon>Viridiplantae</taxon>
        <taxon>Streptophyta</taxon>
        <taxon>Embryophyta</taxon>
        <taxon>Tracheophyta</taxon>
        <taxon>Spermatophyta</taxon>
        <taxon>Magnoliopsida</taxon>
        <taxon>Liliopsida</taxon>
        <taxon>Zingiberales</taxon>
        <taxon>Musaceae</taxon>
        <taxon>Ensete</taxon>
    </lineage>
</organism>
<proteinExistence type="predicted"/>
<dbReference type="EMBL" id="AMZH03030460">
    <property type="protein sequence ID" value="RRT32882.1"/>
    <property type="molecule type" value="Genomic_DNA"/>
</dbReference>
<gene>
    <name evidence="1" type="ORF">B296_00041564</name>
</gene>
<sequence>MRSSSDFKGLAESFFIRSNISFICMFMHSSLLRTTAPKIETKFIKRATFFLYSSQNLLYKGSLPSCSKFKTSTSASSNAIFSDLQHFSTHKSPASLSNL</sequence>
<comment type="caution">
    <text evidence="1">The sequence shown here is derived from an EMBL/GenBank/DDBJ whole genome shotgun (WGS) entry which is preliminary data.</text>
</comment>
<evidence type="ECO:0000313" key="2">
    <source>
        <dbReference type="Proteomes" id="UP000287651"/>
    </source>
</evidence>
<name>A0A426X070_ENSVE</name>
<dbReference type="AlphaFoldDB" id="A0A426X070"/>
<dbReference type="Proteomes" id="UP000287651">
    <property type="component" value="Unassembled WGS sequence"/>
</dbReference>
<evidence type="ECO:0000313" key="1">
    <source>
        <dbReference type="EMBL" id="RRT32882.1"/>
    </source>
</evidence>
<reference evidence="1 2" key="1">
    <citation type="journal article" date="2014" name="Agronomy (Basel)">
        <title>A Draft Genome Sequence for Ensete ventricosum, the Drought-Tolerant Tree Against Hunger.</title>
        <authorList>
            <person name="Harrison J."/>
            <person name="Moore K.A."/>
            <person name="Paszkiewicz K."/>
            <person name="Jones T."/>
            <person name="Grant M."/>
            <person name="Ambacheew D."/>
            <person name="Muzemil S."/>
            <person name="Studholme D.J."/>
        </authorList>
    </citation>
    <scope>NUCLEOTIDE SEQUENCE [LARGE SCALE GENOMIC DNA]</scope>
</reference>